<dbReference type="Gene3D" id="2.60.120.330">
    <property type="entry name" value="B-lactam Antibiotic, Isopenicillin N Synthase, Chain"/>
    <property type="match status" value="1"/>
</dbReference>
<organism evidence="1 2">
    <name type="scientific">Taphrina deformans (strain PYCC 5710 / ATCC 11124 / CBS 356.35 / IMI 108563 / JCM 9778 / NBRC 8474)</name>
    <name type="common">Peach leaf curl fungus</name>
    <name type="synonym">Lalaria deformans</name>
    <dbReference type="NCBI Taxonomy" id="1097556"/>
    <lineage>
        <taxon>Eukaryota</taxon>
        <taxon>Fungi</taxon>
        <taxon>Dikarya</taxon>
        <taxon>Ascomycota</taxon>
        <taxon>Taphrinomycotina</taxon>
        <taxon>Taphrinomycetes</taxon>
        <taxon>Taphrinales</taxon>
        <taxon>Taphrinaceae</taxon>
        <taxon>Taphrina</taxon>
    </lineage>
</organism>
<dbReference type="VEuPathDB" id="FungiDB:TAPDE_005599"/>
<dbReference type="SUPFAM" id="SSF51197">
    <property type="entry name" value="Clavaminate synthase-like"/>
    <property type="match status" value="1"/>
</dbReference>
<sequence length="346" mass="38056">MGDLVEQHDVARAVSISYHDLIDHSKLDNLYSDLRTAFGDDPDCLGILLVHDLPEEFDRLRQAALIQASRLAHLPAKERDALTSPGSNYLTGWSHGQEMANGIPDTMKGSFYFNPTHTYETNLSASAYPEYESPDLWPSIPDFQSSVVDLAKFIVEVGAHVARACDSYVRSSVPAYDADYLQDMVRHSRTCKARLLHYFPSAGTVSDEDEAWCGEHLDHGCLTGLTSAMYLDESGSGSDTLELDRSPDPSAGLYIKSRSGRVKKVMIPRSSLAFQTGQALQITTSGKLRAVPHFVRGSNVPDIARNTMAVFMQPNLDDLLGPGGPAFKDFARGVVQQNYGMRHDGE</sequence>
<evidence type="ECO:0000313" key="1">
    <source>
        <dbReference type="EMBL" id="CCG85019.1"/>
    </source>
</evidence>
<evidence type="ECO:0000313" key="2">
    <source>
        <dbReference type="Proteomes" id="UP000013776"/>
    </source>
</evidence>
<name>R4XKR6_TAPDE</name>
<accession>R4XKR6</accession>
<dbReference type="EMBL" id="CAHR02000387">
    <property type="protein sequence ID" value="CCG85019.1"/>
    <property type="molecule type" value="Genomic_DNA"/>
</dbReference>
<proteinExistence type="predicted"/>
<dbReference type="InterPro" id="IPR027443">
    <property type="entry name" value="IPNS-like_sf"/>
</dbReference>
<dbReference type="PANTHER" id="PTHR48420">
    <property type="entry name" value="NON-HAEM DIOXYGENASE N-TERMINAL DOMAIN-CONTAINING PROTEIN"/>
    <property type="match status" value="1"/>
</dbReference>
<evidence type="ECO:0008006" key="3">
    <source>
        <dbReference type="Google" id="ProtNLM"/>
    </source>
</evidence>
<keyword evidence="2" id="KW-1185">Reference proteome</keyword>
<dbReference type="STRING" id="1097556.R4XKR6"/>
<protein>
    <recommendedName>
        <fullName evidence="3">Clavaminate synthase-like protein</fullName>
    </recommendedName>
</protein>
<gene>
    <name evidence="1" type="ORF">TAPDE_005599</name>
</gene>
<dbReference type="Proteomes" id="UP000013776">
    <property type="component" value="Unassembled WGS sequence"/>
</dbReference>
<reference evidence="1 2" key="1">
    <citation type="journal article" date="2013" name="MBio">
        <title>Genome sequencing of the plant pathogen Taphrina deformans, the causal agent of peach leaf curl.</title>
        <authorList>
            <person name="Cisse O.H."/>
            <person name="Almeida J.M.G.C.F."/>
            <person name="Fonseca A."/>
            <person name="Kumar A.A."/>
            <person name="Salojaervi J."/>
            <person name="Overmyer K."/>
            <person name="Hauser P.M."/>
            <person name="Pagni M."/>
        </authorList>
    </citation>
    <scope>NUCLEOTIDE SEQUENCE [LARGE SCALE GENOMIC DNA]</scope>
    <source>
        <strain evidence="2">PYCC 5710 / ATCC 11124 / CBS 356.35 / IMI 108563 / JCM 9778 / NBRC 8474</strain>
    </source>
</reference>
<dbReference type="eggNOG" id="ENOG502QRGK">
    <property type="taxonomic scope" value="Eukaryota"/>
</dbReference>
<dbReference type="OrthoDB" id="438224at2759"/>
<comment type="caution">
    <text evidence="1">The sequence shown here is derived from an EMBL/GenBank/DDBJ whole genome shotgun (WGS) entry which is preliminary data.</text>
</comment>
<dbReference type="PANTHER" id="PTHR48420:SF1">
    <property type="entry name" value="NON-HAEM DIOXYGENASE N-TERMINAL DOMAIN-CONTAINING PROTEIN"/>
    <property type="match status" value="1"/>
</dbReference>
<dbReference type="AlphaFoldDB" id="R4XKR6"/>